<accession>A0ABP7DCV9</accession>
<dbReference type="Pfam" id="PF08818">
    <property type="entry name" value="DUF1801"/>
    <property type="match status" value="1"/>
</dbReference>
<keyword evidence="3" id="KW-1185">Reference proteome</keyword>
<reference evidence="3" key="1">
    <citation type="journal article" date="2019" name="Int. J. Syst. Evol. Microbiol.">
        <title>The Global Catalogue of Microorganisms (GCM) 10K type strain sequencing project: providing services to taxonomists for standard genome sequencing and annotation.</title>
        <authorList>
            <consortium name="The Broad Institute Genomics Platform"/>
            <consortium name="The Broad Institute Genome Sequencing Center for Infectious Disease"/>
            <person name="Wu L."/>
            <person name="Ma J."/>
        </authorList>
    </citation>
    <scope>NUCLEOTIDE SEQUENCE [LARGE SCALE GENOMIC DNA]</scope>
    <source>
        <strain evidence="3">JCM 16548</strain>
    </source>
</reference>
<evidence type="ECO:0000313" key="2">
    <source>
        <dbReference type="EMBL" id="GAA3702434.1"/>
    </source>
</evidence>
<comment type="caution">
    <text evidence="2">The sequence shown here is derived from an EMBL/GenBank/DDBJ whole genome shotgun (WGS) entry which is preliminary data.</text>
</comment>
<evidence type="ECO:0000313" key="3">
    <source>
        <dbReference type="Proteomes" id="UP001500051"/>
    </source>
</evidence>
<evidence type="ECO:0000259" key="1">
    <source>
        <dbReference type="Pfam" id="PF08818"/>
    </source>
</evidence>
<feature type="domain" description="YdhG-like" evidence="1">
    <location>
        <begin position="22"/>
        <end position="126"/>
    </location>
</feature>
<protein>
    <recommendedName>
        <fullName evidence="1">YdhG-like domain-containing protein</fullName>
    </recommendedName>
</protein>
<gene>
    <name evidence="2" type="ORF">GCM10022204_19360</name>
</gene>
<organism evidence="2 3">
    <name type="scientific">Microlunatus aurantiacus</name>
    <dbReference type="NCBI Taxonomy" id="446786"/>
    <lineage>
        <taxon>Bacteria</taxon>
        <taxon>Bacillati</taxon>
        <taxon>Actinomycetota</taxon>
        <taxon>Actinomycetes</taxon>
        <taxon>Propionibacteriales</taxon>
        <taxon>Propionibacteriaceae</taxon>
        <taxon>Microlunatus</taxon>
    </lineage>
</organism>
<dbReference type="InterPro" id="IPR014922">
    <property type="entry name" value="YdhG-like"/>
</dbReference>
<name>A0ABP7DCV9_9ACTN</name>
<dbReference type="EMBL" id="BAAAYX010000004">
    <property type="protein sequence ID" value="GAA3702434.1"/>
    <property type="molecule type" value="Genomic_DNA"/>
</dbReference>
<dbReference type="RefSeq" id="WP_344812120.1">
    <property type="nucleotide sequence ID" value="NZ_BAAAYX010000004.1"/>
</dbReference>
<proteinExistence type="predicted"/>
<sequence>MPKTVPTDASVDDFLASLPAPRRRDAQTVRDLMTRVTGAPAVLWGTSIVGFGERTLTPASGASYPWMEVGFSPRTAATVVYLIDGFEQRADLLGRLGPHTVGRSCLNLKRVDDVDLAVLEELVSASVRDARDG</sequence>
<dbReference type="Proteomes" id="UP001500051">
    <property type="component" value="Unassembled WGS sequence"/>
</dbReference>